<gene>
    <name evidence="1" type="ORF">NITHO_3730002</name>
</gene>
<dbReference type="Proteomes" id="UP000004221">
    <property type="component" value="Unassembled WGS sequence"/>
</dbReference>
<accession>I4EJ04</accession>
<name>I4EJ04_9BACT</name>
<dbReference type="EMBL" id="CAGS01000305">
    <property type="protein sequence ID" value="CCF84666.1"/>
    <property type="molecule type" value="Genomic_DNA"/>
</dbReference>
<comment type="caution">
    <text evidence="1">The sequence shown here is derived from an EMBL/GenBank/DDBJ whole genome shotgun (WGS) entry which is preliminary data.</text>
</comment>
<dbReference type="AlphaFoldDB" id="I4EJ04"/>
<reference evidence="1 2" key="1">
    <citation type="journal article" date="2012" name="ISME J.">
        <title>Nitrification expanded: discovery, physiology and genomics of a nitrite-oxidizing bacterium from the phylum Chloroflexi.</title>
        <authorList>
            <person name="Sorokin D.Y."/>
            <person name="Lucker S."/>
            <person name="Vejmelkova D."/>
            <person name="Kostrikina N.A."/>
            <person name="Kleerebezem R."/>
            <person name="Rijpstra W.I."/>
            <person name="Damste J.S."/>
            <person name="Le Paslier D."/>
            <person name="Muyzer G."/>
            <person name="Wagner M."/>
            <person name="van Loosdrecht M.C."/>
            <person name="Daims H."/>
        </authorList>
    </citation>
    <scope>NUCLEOTIDE SEQUENCE [LARGE SCALE GENOMIC DNA]</scope>
    <source>
        <strain evidence="2">none</strain>
    </source>
</reference>
<evidence type="ECO:0000313" key="1">
    <source>
        <dbReference type="EMBL" id="CCF84666.1"/>
    </source>
</evidence>
<dbReference type="Gene3D" id="3.40.630.10">
    <property type="entry name" value="Zn peptidases"/>
    <property type="match status" value="1"/>
</dbReference>
<protein>
    <recommendedName>
        <fullName evidence="3">Peptidase M28 domain-containing protein</fullName>
    </recommendedName>
</protein>
<proteinExistence type="predicted"/>
<evidence type="ECO:0008006" key="3">
    <source>
        <dbReference type="Google" id="ProtNLM"/>
    </source>
</evidence>
<evidence type="ECO:0000313" key="2">
    <source>
        <dbReference type="Proteomes" id="UP000004221"/>
    </source>
</evidence>
<sequence>MRIAGSIARSEPKWHVQPVVQQLVPADQIVALARGYQAISITARDGEGQIPHLNQPSDTTDQIDAKTMETAANFTLAMIRRLDTEATGGTIHRGSSPISFGD</sequence>
<organism evidence="1 2">
    <name type="scientific">Nitrolancea hollandica Lb</name>
    <dbReference type="NCBI Taxonomy" id="1129897"/>
    <lineage>
        <taxon>Bacteria</taxon>
        <taxon>Pseudomonadati</taxon>
        <taxon>Thermomicrobiota</taxon>
        <taxon>Thermomicrobia</taxon>
        <taxon>Sphaerobacterales</taxon>
        <taxon>Sphaerobacterineae</taxon>
        <taxon>Sphaerobacteraceae</taxon>
        <taxon>Nitrolancea</taxon>
    </lineage>
</organism>
<keyword evidence="2" id="KW-1185">Reference proteome</keyword>